<dbReference type="OrthoDB" id="9812484at2"/>
<evidence type="ECO:0000313" key="7">
    <source>
        <dbReference type="Proteomes" id="UP000037405"/>
    </source>
</evidence>
<dbReference type="Pfam" id="PF00440">
    <property type="entry name" value="TetR_N"/>
    <property type="match status" value="1"/>
</dbReference>
<feature type="domain" description="HTH tetR-type" evidence="5">
    <location>
        <begin position="11"/>
        <end position="71"/>
    </location>
</feature>
<keyword evidence="3" id="KW-0804">Transcription</keyword>
<evidence type="ECO:0000313" key="6">
    <source>
        <dbReference type="EMBL" id="KON91939.1"/>
    </source>
</evidence>
<feature type="DNA-binding region" description="H-T-H motif" evidence="4">
    <location>
        <begin position="34"/>
        <end position="53"/>
    </location>
</feature>
<keyword evidence="1" id="KW-0805">Transcription regulation</keyword>
<evidence type="ECO:0000259" key="5">
    <source>
        <dbReference type="PROSITE" id="PS50977"/>
    </source>
</evidence>
<gene>
    <name evidence="6" type="ORF">AF331_05570</name>
</gene>
<dbReference type="RefSeq" id="WP_053427138.1">
    <property type="nucleotide sequence ID" value="NZ_JAUKEI010000003.1"/>
</dbReference>
<evidence type="ECO:0000256" key="4">
    <source>
        <dbReference type="PROSITE-ProRule" id="PRU00335"/>
    </source>
</evidence>
<evidence type="ECO:0000256" key="1">
    <source>
        <dbReference type="ARBA" id="ARBA00023015"/>
    </source>
</evidence>
<comment type="caution">
    <text evidence="6">The sequence shown here is derived from an EMBL/GenBank/DDBJ whole genome shotgun (WGS) entry which is preliminary data.</text>
</comment>
<keyword evidence="7" id="KW-1185">Reference proteome</keyword>
<dbReference type="GO" id="GO:0003677">
    <property type="term" value="F:DNA binding"/>
    <property type="evidence" value="ECO:0007669"/>
    <property type="project" value="UniProtKB-UniRule"/>
</dbReference>
<protein>
    <submittedName>
        <fullName evidence="6">TetR family transcriptional regulator</fullName>
    </submittedName>
</protein>
<dbReference type="Gene3D" id="1.10.357.10">
    <property type="entry name" value="Tetracycline Repressor, domain 2"/>
    <property type="match status" value="1"/>
</dbReference>
<sequence length="203" mass="24330">MPKPTFFNLREEKRSRLIDAAREEFSRVSLYEASISNILKMAGIPRGSFYQYFEDKEDAFFFLVGEHARERFEHFTSLLREYKGDLFEASRELFRMVLQHSRASDQNRFMRNVLLNMNYKIEKTFTQHLTKETLDQRYAEVYHLIDRSLLNIQTREDLYHLLQINTAITFHNLVKSISDELTVEEALNKYDREIHMIRKGVSM</sequence>
<keyword evidence="2 4" id="KW-0238">DNA-binding</keyword>
<reference evidence="7" key="1">
    <citation type="submission" date="2015-07" db="EMBL/GenBank/DDBJ databases">
        <title>Fjat-14235 jcm11544.</title>
        <authorList>
            <person name="Liu B."/>
            <person name="Wang J."/>
            <person name="Zhu Y."/>
            <person name="Liu G."/>
            <person name="Chen Q."/>
            <person name="Chen Z."/>
            <person name="Lan J."/>
            <person name="Che J."/>
            <person name="Ge C."/>
            <person name="Shi H."/>
            <person name="Pan Z."/>
            <person name="Liu X."/>
        </authorList>
    </citation>
    <scope>NUCLEOTIDE SEQUENCE [LARGE SCALE GENOMIC DNA]</scope>
    <source>
        <strain evidence="7">JCM 11544</strain>
    </source>
</reference>
<dbReference type="Proteomes" id="UP000037405">
    <property type="component" value="Unassembled WGS sequence"/>
</dbReference>
<name>A0A0M0GQ34_9BACI</name>
<dbReference type="PROSITE" id="PS50977">
    <property type="entry name" value="HTH_TETR_2"/>
    <property type="match status" value="1"/>
</dbReference>
<proteinExistence type="predicted"/>
<dbReference type="InterPro" id="IPR009057">
    <property type="entry name" value="Homeodomain-like_sf"/>
</dbReference>
<dbReference type="STRING" id="189381.GCA_900166615_03168"/>
<dbReference type="AlphaFoldDB" id="A0A0M0GQ34"/>
<dbReference type="SUPFAM" id="SSF46689">
    <property type="entry name" value="Homeodomain-like"/>
    <property type="match status" value="1"/>
</dbReference>
<dbReference type="PANTHER" id="PTHR47506:SF1">
    <property type="entry name" value="HTH-TYPE TRANSCRIPTIONAL REGULATOR YJDC"/>
    <property type="match status" value="1"/>
</dbReference>
<dbReference type="EMBL" id="LGUE01000001">
    <property type="protein sequence ID" value="KON91939.1"/>
    <property type="molecule type" value="Genomic_DNA"/>
</dbReference>
<organism evidence="6 7">
    <name type="scientific">Rossellomorea marisflavi</name>
    <dbReference type="NCBI Taxonomy" id="189381"/>
    <lineage>
        <taxon>Bacteria</taxon>
        <taxon>Bacillati</taxon>
        <taxon>Bacillota</taxon>
        <taxon>Bacilli</taxon>
        <taxon>Bacillales</taxon>
        <taxon>Bacillaceae</taxon>
        <taxon>Rossellomorea</taxon>
    </lineage>
</organism>
<dbReference type="InterPro" id="IPR001647">
    <property type="entry name" value="HTH_TetR"/>
</dbReference>
<evidence type="ECO:0000256" key="2">
    <source>
        <dbReference type="ARBA" id="ARBA00023125"/>
    </source>
</evidence>
<accession>A0A0M0GQ34</accession>
<dbReference type="PANTHER" id="PTHR47506">
    <property type="entry name" value="TRANSCRIPTIONAL REGULATORY PROTEIN"/>
    <property type="match status" value="1"/>
</dbReference>
<dbReference type="Pfam" id="PF17924">
    <property type="entry name" value="TetR_C_19"/>
    <property type="match status" value="1"/>
</dbReference>
<evidence type="ECO:0000256" key="3">
    <source>
        <dbReference type="ARBA" id="ARBA00023163"/>
    </source>
</evidence>
<dbReference type="PATRIC" id="fig|189381.12.peg.1250"/>